<dbReference type="GO" id="GO:0000281">
    <property type="term" value="P:mitotic cytokinesis"/>
    <property type="evidence" value="ECO:0007669"/>
    <property type="project" value="InterPro"/>
</dbReference>
<dbReference type="PANTHER" id="PTHR46591">
    <property type="entry name" value="ZINC FINGER FYVE DOMAIN-CONTAINING PROTEIN 26"/>
    <property type="match status" value="1"/>
</dbReference>
<dbReference type="GO" id="GO:0000724">
    <property type="term" value="P:double-strand break repair via homologous recombination"/>
    <property type="evidence" value="ECO:0007669"/>
    <property type="project" value="InterPro"/>
</dbReference>
<dbReference type="GO" id="GO:0032465">
    <property type="term" value="P:regulation of cytokinesis"/>
    <property type="evidence" value="ECO:0007669"/>
    <property type="project" value="TreeGrafter"/>
</dbReference>
<dbReference type="Proteomes" id="UP001163046">
    <property type="component" value="Unassembled WGS sequence"/>
</dbReference>
<dbReference type="PANTHER" id="PTHR46591:SF1">
    <property type="entry name" value="ZINC FINGER FYVE DOMAIN-CONTAINING PROTEIN 26"/>
    <property type="match status" value="1"/>
</dbReference>
<reference evidence="2" key="1">
    <citation type="submission" date="2023-01" db="EMBL/GenBank/DDBJ databases">
        <title>Genome assembly of the deep-sea coral Lophelia pertusa.</title>
        <authorList>
            <person name="Herrera S."/>
            <person name="Cordes E."/>
        </authorList>
    </citation>
    <scope>NUCLEOTIDE SEQUENCE</scope>
    <source>
        <strain evidence="2">USNM1676648</strain>
        <tissue evidence="2">Polyp</tissue>
    </source>
</reference>
<dbReference type="EMBL" id="MU826852">
    <property type="protein sequence ID" value="KAJ7371027.1"/>
    <property type="molecule type" value="Genomic_DNA"/>
</dbReference>
<dbReference type="OrthoDB" id="1936617at2759"/>
<protein>
    <submittedName>
        <fullName evidence="2">Zinc finger FYVE domain-containing protein 26</fullName>
    </submittedName>
</protein>
<comment type="caution">
    <text evidence="2">The sequence shown here is derived from an EMBL/GenBank/DDBJ whole genome shotgun (WGS) entry which is preliminary data.</text>
</comment>
<dbReference type="GO" id="GO:0005765">
    <property type="term" value="C:lysosomal membrane"/>
    <property type="evidence" value="ECO:0007669"/>
    <property type="project" value="TreeGrafter"/>
</dbReference>
<dbReference type="GO" id="GO:0032266">
    <property type="term" value="F:phosphatidylinositol-3-phosphate binding"/>
    <property type="evidence" value="ECO:0007669"/>
    <property type="project" value="InterPro"/>
</dbReference>
<proteinExistence type="predicted"/>
<organism evidence="2 3">
    <name type="scientific">Desmophyllum pertusum</name>
    <dbReference type="NCBI Taxonomy" id="174260"/>
    <lineage>
        <taxon>Eukaryota</taxon>
        <taxon>Metazoa</taxon>
        <taxon>Cnidaria</taxon>
        <taxon>Anthozoa</taxon>
        <taxon>Hexacorallia</taxon>
        <taxon>Scleractinia</taxon>
        <taxon>Caryophylliina</taxon>
        <taxon>Caryophylliidae</taxon>
        <taxon>Desmophyllum</taxon>
    </lineage>
</organism>
<dbReference type="AlphaFoldDB" id="A0A9W9YWY8"/>
<sequence>MGTDESRERTRKRKSRRHRLSSRTSASEGSSLLIKDNSIIARMLSSPDTLIYMCMRKDNYERALQVIKMFNMAQKPSAQAAVFAEKYGKTVKQLESLLPKVRRVYRTRPF</sequence>
<dbReference type="GO" id="GO:0030496">
    <property type="term" value="C:midbody"/>
    <property type="evidence" value="ECO:0007669"/>
    <property type="project" value="TreeGrafter"/>
</dbReference>
<name>A0A9W9YWY8_9CNID</name>
<dbReference type="GO" id="GO:0005813">
    <property type="term" value="C:centrosome"/>
    <property type="evidence" value="ECO:0007669"/>
    <property type="project" value="TreeGrafter"/>
</dbReference>
<gene>
    <name evidence="2" type="primary">ZFYVE26_5</name>
    <name evidence="2" type="ORF">OS493_028189</name>
</gene>
<evidence type="ECO:0000313" key="3">
    <source>
        <dbReference type="Proteomes" id="UP001163046"/>
    </source>
</evidence>
<evidence type="ECO:0000256" key="1">
    <source>
        <dbReference type="SAM" id="MobiDB-lite"/>
    </source>
</evidence>
<dbReference type="InterPro" id="IPR028730">
    <property type="entry name" value="ZFYVE26"/>
</dbReference>
<accession>A0A9W9YWY8</accession>
<feature type="region of interest" description="Disordered" evidence="1">
    <location>
        <begin position="1"/>
        <end position="29"/>
    </location>
</feature>
<feature type="compositionally biased region" description="Basic residues" evidence="1">
    <location>
        <begin position="9"/>
        <end position="21"/>
    </location>
</feature>
<evidence type="ECO:0000313" key="2">
    <source>
        <dbReference type="EMBL" id="KAJ7371027.1"/>
    </source>
</evidence>
<keyword evidence="3" id="KW-1185">Reference proteome</keyword>